<reference evidence="2" key="2">
    <citation type="submission" date="2023-06" db="EMBL/GenBank/DDBJ databases">
        <authorList>
            <person name="Kobayashi Y."/>
            <person name="Kayamori A."/>
            <person name="Aoki K."/>
            <person name="Shiwa Y."/>
            <person name="Fujita N."/>
            <person name="Sugita T."/>
            <person name="Iwasaki W."/>
            <person name="Tanaka N."/>
            <person name="Takashima M."/>
        </authorList>
    </citation>
    <scope>NUCLEOTIDE SEQUENCE</scope>
    <source>
        <strain evidence="2">HIS016</strain>
    </source>
</reference>
<gene>
    <name evidence="2" type="ORF">CspeluHIS016_0100140</name>
</gene>
<evidence type="ECO:0000313" key="2">
    <source>
        <dbReference type="EMBL" id="GMK53428.1"/>
    </source>
</evidence>
<evidence type="ECO:0000313" key="3">
    <source>
        <dbReference type="Proteomes" id="UP001222932"/>
    </source>
</evidence>
<sequence length="102" mass="10643">MKVAVLAALATATVAIASPVALDISKRQGPGFPTSCTSVCDMFFPVYNSCKNSSSQAAFELCLQPICSEEAWPKLGPCLTCWGAATGESTIPLYGTFIKACS</sequence>
<feature type="signal peptide" evidence="1">
    <location>
        <begin position="1"/>
        <end position="17"/>
    </location>
</feature>
<accession>A0AAD3TLH5</accession>
<reference evidence="2" key="1">
    <citation type="journal article" date="2023" name="BMC Genomics">
        <title>Chromosome-level genome assemblies of Cutaneotrichosporon spp. (Trichosporonales, Basidiomycota) reveal imbalanced evolution between nucleotide sequences and chromosome synteny.</title>
        <authorList>
            <person name="Kobayashi Y."/>
            <person name="Kayamori A."/>
            <person name="Aoki K."/>
            <person name="Shiwa Y."/>
            <person name="Matsutani M."/>
            <person name="Fujita N."/>
            <person name="Sugita T."/>
            <person name="Iwasaki W."/>
            <person name="Tanaka N."/>
            <person name="Takashima M."/>
        </authorList>
    </citation>
    <scope>NUCLEOTIDE SEQUENCE</scope>
    <source>
        <strain evidence="2">HIS016</strain>
    </source>
</reference>
<name>A0AAD3TLH5_9TREE</name>
<dbReference type="AlphaFoldDB" id="A0AAD3TLH5"/>
<protein>
    <submittedName>
        <fullName evidence="2">Uncharacterized protein</fullName>
    </submittedName>
</protein>
<feature type="chain" id="PRO_5042225702" evidence="1">
    <location>
        <begin position="18"/>
        <end position="102"/>
    </location>
</feature>
<organism evidence="2 3">
    <name type="scientific">Cutaneotrichosporon spelunceum</name>
    <dbReference type="NCBI Taxonomy" id="1672016"/>
    <lineage>
        <taxon>Eukaryota</taxon>
        <taxon>Fungi</taxon>
        <taxon>Dikarya</taxon>
        <taxon>Basidiomycota</taxon>
        <taxon>Agaricomycotina</taxon>
        <taxon>Tremellomycetes</taxon>
        <taxon>Trichosporonales</taxon>
        <taxon>Trichosporonaceae</taxon>
        <taxon>Cutaneotrichosporon</taxon>
    </lineage>
</organism>
<proteinExistence type="predicted"/>
<comment type="caution">
    <text evidence="2">The sequence shown here is derived from an EMBL/GenBank/DDBJ whole genome shotgun (WGS) entry which is preliminary data.</text>
</comment>
<evidence type="ECO:0000256" key="1">
    <source>
        <dbReference type="SAM" id="SignalP"/>
    </source>
</evidence>
<dbReference type="Proteomes" id="UP001222932">
    <property type="component" value="Unassembled WGS sequence"/>
</dbReference>
<keyword evidence="1" id="KW-0732">Signal</keyword>
<keyword evidence="3" id="KW-1185">Reference proteome</keyword>
<dbReference type="EMBL" id="BTCM01000001">
    <property type="protein sequence ID" value="GMK53428.1"/>
    <property type="molecule type" value="Genomic_DNA"/>
</dbReference>